<evidence type="ECO:0000256" key="4">
    <source>
        <dbReference type="ARBA" id="ARBA00023163"/>
    </source>
</evidence>
<sequence length="952" mass="105949">MELPRSVLPSQRFSPPPDYPYDQSHHDLSSSRQPLTESDGNGQQQHHHHQNVGPLTLCSQASSLTSASPSLRSIPTPPIVPTQSVGSPYNTTGLRLRRQHSQLQKRSKYGVNPIYLSPEFKQYRERQADKSDQKWPDLLEDAFLDALLLIPQMGRRKFSMKKQLYGRNMLISEYLWIAYLRSLPPGAEPNAKEWRRERKQVSSHIQVLKNFFIHHRCYHFFFGKEKDNAPNMGGNKKLKDDVKSESFKTNPVLIALAQDRLPDVRPNYEYFAQLLASDALVAVKPRTCWIYVSNKRIRDDADGNSYHDSEGLIDESVFPHRYNFLNGREDWAGRDKEDRAIRNTLLHEYTWNMKQRESTSVRDISLEWRDTFPELNDALETAAQDSRCDILHMHVTLDLYTVSRLPEGSDLNSMIKITVAQPALQNHRWKVVTRLARPAELCGVAEPTLCKMTNDVGELFQHGPGCDDRNPNCDCMHSRRRGDICRVPFPAQQWATTLSLCAHYPAYPEVRGTGGRRSADAEERKQRAKSASQGPDYGSEYRGRKRAYRPDEDEPEEQPKQAAADGDLTQLDLIRQVGMLQELWSCPRDAHGRQAWTRRAVLVWTFDRCHPYLNAKHETVMLSPGTEWRFLTALDPESPQHQAQMLISGREAVQSPPPSYQQQLGAVMSENFTSAWDTMQTMSQMQGGAGAAGPHHHPRPHHPHHGGMPPGYGPDPISIMDSFSSGLATPPPTAALPPAFPSSFDGSAVGMPAHHHAAHDPHHLGAHNLSFMSATSTVDSNPGALVACGPASADAYLAAADGTSWEAAGLAPDVAAAQHWSTSFNNGNHQANSTLNWQHGTPAESGSGNGDRGGVTGRPSGPPTPSHIPQQHWNAPAADGRNMWAGAAATTPQGWMQSGAGGGWDDGSRTARPLKRSRTDSNLDERVHVRRRMGGPEFVAPPAMMDVKGNVW</sequence>
<dbReference type="GO" id="GO:0005667">
    <property type="term" value="C:transcription regulator complex"/>
    <property type="evidence" value="ECO:0007669"/>
    <property type="project" value="TreeGrafter"/>
</dbReference>
<dbReference type="EMBL" id="JANBVO010000005">
    <property type="protein sequence ID" value="KAJ9151744.1"/>
    <property type="molecule type" value="Genomic_DNA"/>
</dbReference>
<keyword evidence="3" id="KW-0805">Transcription regulation</keyword>
<feature type="DNA-binding region" description="TEA" evidence="6">
    <location>
        <begin position="128"/>
        <end position="215"/>
    </location>
</feature>
<name>A0AA38VHW0_9PEZI</name>
<feature type="region of interest" description="Disordered" evidence="7">
    <location>
        <begin position="1"/>
        <end position="51"/>
    </location>
</feature>
<gene>
    <name evidence="9" type="ORF">NKR23_g2791</name>
</gene>
<feature type="region of interest" description="Disordered" evidence="7">
    <location>
        <begin position="892"/>
        <end position="922"/>
    </location>
</feature>
<feature type="region of interest" description="Disordered" evidence="7">
    <location>
        <begin position="825"/>
        <end position="877"/>
    </location>
</feature>
<dbReference type="InterPro" id="IPR050937">
    <property type="entry name" value="TEC1_TEAD_TF"/>
</dbReference>
<keyword evidence="5" id="KW-0539">Nucleus</keyword>
<evidence type="ECO:0000256" key="3">
    <source>
        <dbReference type="ARBA" id="ARBA00023015"/>
    </source>
</evidence>
<evidence type="ECO:0000256" key="1">
    <source>
        <dbReference type="ARBA" id="ARBA00004123"/>
    </source>
</evidence>
<feature type="compositionally biased region" description="Gly residues" evidence="7">
    <location>
        <begin position="847"/>
        <end position="856"/>
    </location>
</feature>
<accession>A0AA38VHW0</accession>
<feature type="compositionally biased region" description="Polar residues" evidence="7">
    <location>
        <begin position="825"/>
        <end position="839"/>
    </location>
</feature>
<feature type="compositionally biased region" description="Polar residues" evidence="7">
    <location>
        <begin position="30"/>
        <end position="42"/>
    </location>
</feature>
<organism evidence="9 10">
    <name type="scientific">Pleurostoma richardsiae</name>
    <dbReference type="NCBI Taxonomy" id="41990"/>
    <lineage>
        <taxon>Eukaryota</taxon>
        <taxon>Fungi</taxon>
        <taxon>Dikarya</taxon>
        <taxon>Ascomycota</taxon>
        <taxon>Pezizomycotina</taxon>
        <taxon>Sordariomycetes</taxon>
        <taxon>Sordariomycetidae</taxon>
        <taxon>Calosphaeriales</taxon>
        <taxon>Pleurostomataceae</taxon>
        <taxon>Pleurostoma</taxon>
    </lineage>
</organism>
<dbReference type="SMART" id="SM00426">
    <property type="entry name" value="TEA"/>
    <property type="match status" value="1"/>
</dbReference>
<feature type="region of interest" description="Disordered" evidence="7">
    <location>
        <begin position="685"/>
        <end position="739"/>
    </location>
</feature>
<reference evidence="9" key="1">
    <citation type="submission" date="2022-07" db="EMBL/GenBank/DDBJ databases">
        <title>Fungi with potential for degradation of polypropylene.</title>
        <authorList>
            <person name="Gostincar C."/>
        </authorList>
    </citation>
    <scope>NUCLEOTIDE SEQUENCE</scope>
    <source>
        <strain evidence="9">EXF-13308</strain>
    </source>
</reference>
<feature type="region of interest" description="Disordered" evidence="7">
    <location>
        <begin position="67"/>
        <end position="88"/>
    </location>
</feature>
<dbReference type="PROSITE" id="PS51088">
    <property type="entry name" value="TEA_2"/>
    <property type="match status" value="1"/>
</dbReference>
<comment type="caution">
    <text evidence="9">The sequence shown here is derived from an EMBL/GenBank/DDBJ whole genome shotgun (WGS) entry which is preliminary data.</text>
</comment>
<dbReference type="PANTHER" id="PTHR11834">
    <property type="entry name" value="TRANSCRIPTIONAL ENHANCER FACTOR TEF RELATED"/>
    <property type="match status" value="1"/>
</dbReference>
<proteinExistence type="inferred from homology"/>
<evidence type="ECO:0000256" key="6">
    <source>
        <dbReference type="PROSITE-ProRule" id="PRU00505"/>
    </source>
</evidence>
<evidence type="ECO:0000313" key="10">
    <source>
        <dbReference type="Proteomes" id="UP001174694"/>
    </source>
</evidence>
<comment type="similarity">
    <text evidence="2">Belongs to the TEC1 family.</text>
</comment>
<dbReference type="InterPro" id="IPR000818">
    <property type="entry name" value="TEA/ATTS_dom"/>
</dbReference>
<dbReference type="AlphaFoldDB" id="A0AA38VHW0"/>
<dbReference type="Pfam" id="PF01285">
    <property type="entry name" value="TEA"/>
    <property type="match status" value="1"/>
</dbReference>
<evidence type="ECO:0000259" key="8">
    <source>
        <dbReference type="PROSITE" id="PS51088"/>
    </source>
</evidence>
<evidence type="ECO:0000256" key="2">
    <source>
        <dbReference type="ARBA" id="ARBA00008421"/>
    </source>
</evidence>
<keyword evidence="10" id="KW-1185">Reference proteome</keyword>
<feature type="compositionally biased region" description="Pro residues" evidence="7">
    <location>
        <begin position="729"/>
        <end position="739"/>
    </location>
</feature>
<evidence type="ECO:0000313" key="9">
    <source>
        <dbReference type="EMBL" id="KAJ9151744.1"/>
    </source>
</evidence>
<comment type="subcellular location">
    <subcellularLocation>
        <location evidence="1">Nucleus</location>
    </subcellularLocation>
</comment>
<dbReference type="PANTHER" id="PTHR11834:SF0">
    <property type="entry name" value="PROTEIN SCALLOPED"/>
    <property type="match status" value="1"/>
</dbReference>
<feature type="compositionally biased region" description="Basic residues" evidence="7">
    <location>
        <begin position="694"/>
        <end position="705"/>
    </location>
</feature>
<evidence type="ECO:0000256" key="7">
    <source>
        <dbReference type="SAM" id="MobiDB-lite"/>
    </source>
</evidence>
<evidence type="ECO:0000256" key="5">
    <source>
        <dbReference type="ARBA" id="ARBA00023242"/>
    </source>
</evidence>
<dbReference type="Gene3D" id="6.10.20.40">
    <property type="entry name" value="TEA/ATTS domain"/>
    <property type="match status" value="1"/>
</dbReference>
<dbReference type="Proteomes" id="UP001174694">
    <property type="component" value="Unassembled WGS sequence"/>
</dbReference>
<feature type="region of interest" description="Disordered" evidence="7">
    <location>
        <begin position="511"/>
        <end position="568"/>
    </location>
</feature>
<dbReference type="GO" id="GO:0000981">
    <property type="term" value="F:DNA-binding transcription factor activity, RNA polymerase II-specific"/>
    <property type="evidence" value="ECO:0007669"/>
    <property type="project" value="TreeGrafter"/>
</dbReference>
<dbReference type="GO" id="GO:0000978">
    <property type="term" value="F:RNA polymerase II cis-regulatory region sequence-specific DNA binding"/>
    <property type="evidence" value="ECO:0007669"/>
    <property type="project" value="TreeGrafter"/>
</dbReference>
<protein>
    <submittedName>
        <fullName evidence="9">Regulatory protein abaA</fullName>
    </submittedName>
</protein>
<feature type="domain" description="TEA" evidence="8">
    <location>
        <begin position="128"/>
        <end position="215"/>
    </location>
</feature>
<keyword evidence="4" id="KW-0804">Transcription</keyword>
<dbReference type="GO" id="GO:0005634">
    <property type="term" value="C:nucleus"/>
    <property type="evidence" value="ECO:0007669"/>
    <property type="project" value="UniProtKB-SubCell"/>
</dbReference>
<dbReference type="InterPro" id="IPR038096">
    <property type="entry name" value="TEA/ATTS_sf"/>
</dbReference>